<dbReference type="EMBL" id="PPUT01000001">
    <property type="protein sequence ID" value="RDC47016.1"/>
    <property type="molecule type" value="Genomic_DNA"/>
</dbReference>
<dbReference type="Proteomes" id="UP000253805">
    <property type="component" value="Unassembled WGS sequence"/>
</dbReference>
<protein>
    <submittedName>
        <fullName evidence="2">Transcriptional regulator</fullName>
    </submittedName>
</protein>
<accession>A0A369P7K8</accession>
<comment type="caution">
    <text evidence="2">The sequence shown here is derived from an EMBL/GenBank/DDBJ whole genome shotgun (WGS) entry which is preliminary data.</text>
</comment>
<name>A0A369P7K8_9ACTN</name>
<dbReference type="PANTHER" id="PTHR37301:SF1">
    <property type="entry name" value="DNA-BINDING PROTEIN"/>
    <property type="match status" value="1"/>
</dbReference>
<reference evidence="2 3" key="1">
    <citation type="journal article" date="2018" name="Elife">
        <title>Discovery and characterization of a prevalent human gut bacterial enzyme sufficient for the inactivation of a family of plant toxins.</title>
        <authorList>
            <person name="Koppel N."/>
            <person name="Bisanz J.E."/>
            <person name="Pandelia M.E."/>
            <person name="Turnbaugh P.J."/>
            <person name="Balskus E.P."/>
        </authorList>
    </citation>
    <scope>NUCLEOTIDE SEQUENCE [LARGE SCALE GENOMIC DNA]</scope>
    <source>
        <strain evidence="2 3">OB21 GAM 11</strain>
    </source>
</reference>
<dbReference type="Pfam" id="PF13443">
    <property type="entry name" value="HTH_26"/>
    <property type="match status" value="1"/>
</dbReference>
<dbReference type="InterPro" id="IPR001387">
    <property type="entry name" value="Cro/C1-type_HTH"/>
</dbReference>
<proteinExistence type="predicted"/>
<dbReference type="AlphaFoldDB" id="A0A369P7K8"/>
<dbReference type="GO" id="GO:0003677">
    <property type="term" value="F:DNA binding"/>
    <property type="evidence" value="ECO:0007669"/>
    <property type="project" value="InterPro"/>
</dbReference>
<organism evidence="2 3">
    <name type="scientific">Adlercreutzia equolifaciens subsp. celatus</name>
    <dbReference type="NCBI Taxonomy" id="394340"/>
    <lineage>
        <taxon>Bacteria</taxon>
        <taxon>Bacillati</taxon>
        <taxon>Actinomycetota</taxon>
        <taxon>Coriobacteriia</taxon>
        <taxon>Eggerthellales</taxon>
        <taxon>Eggerthellaceae</taxon>
        <taxon>Adlercreutzia</taxon>
    </lineage>
</organism>
<gene>
    <name evidence="2" type="ORF">C1850_00800</name>
</gene>
<feature type="domain" description="HTH cro/C1-type" evidence="1">
    <location>
        <begin position="7"/>
        <end position="62"/>
    </location>
</feature>
<dbReference type="PANTHER" id="PTHR37301">
    <property type="entry name" value="DNA-BINDING PROTEIN-RELATED"/>
    <property type="match status" value="1"/>
</dbReference>
<evidence type="ECO:0000313" key="2">
    <source>
        <dbReference type="EMBL" id="RDC47016.1"/>
    </source>
</evidence>
<evidence type="ECO:0000259" key="1">
    <source>
        <dbReference type="PROSITE" id="PS50943"/>
    </source>
</evidence>
<dbReference type="InterPro" id="IPR010982">
    <property type="entry name" value="Lambda_DNA-bd_dom_sf"/>
</dbReference>
<dbReference type="RefSeq" id="WP_114548230.1">
    <property type="nucleotide sequence ID" value="NZ_PPUT01000001.1"/>
</dbReference>
<sequence length="74" mass="8372">MPIVSKLKVVMADRDISVNELSEKVGRSAVNLSHLRCNRSKGIRISLLEDLCRELHCQPGDLLVYEPPAREEQD</sequence>
<dbReference type="Gene3D" id="1.10.260.40">
    <property type="entry name" value="lambda repressor-like DNA-binding domains"/>
    <property type="match status" value="1"/>
</dbReference>
<dbReference type="SUPFAM" id="SSF47413">
    <property type="entry name" value="lambda repressor-like DNA-binding domains"/>
    <property type="match status" value="1"/>
</dbReference>
<dbReference type="PROSITE" id="PS50943">
    <property type="entry name" value="HTH_CROC1"/>
    <property type="match status" value="1"/>
</dbReference>
<evidence type="ECO:0000313" key="3">
    <source>
        <dbReference type="Proteomes" id="UP000253805"/>
    </source>
</evidence>